<dbReference type="PANTHER" id="PTHR11527">
    <property type="entry name" value="HEAT-SHOCK PROTEIN 20 FAMILY MEMBER"/>
    <property type="match status" value="1"/>
</dbReference>
<accession>A0A6M0CKM3</accession>
<evidence type="ECO:0000256" key="1">
    <source>
        <dbReference type="PROSITE-ProRule" id="PRU00285"/>
    </source>
</evidence>
<dbReference type="Gene3D" id="2.60.40.790">
    <property type="match status" value="1"/>
</dbReference>
<reference evidence="4 5" key="1">
    <citation type="submission" date="2020-01" db="EMBL/GenBank/DDBJ databases">
        <title>Spongiivirga citrea KCTC 32990T.</title>
        <authorList>
            <person name="Wang G."/>
        </authorList>
    </citation>
    <scope>NUCLEOTIDE SEQUENCE [LARGE SCALE GENOMIC DNA]</scope>
    <source>
        <strain evidence="4 5">KCTC 32990</strain>
    </source>
</reference>
<comment type="caution">
    <text evidence="4">The sequence shown here is derived from an EMBL/GenBank/DDBJ whole genome shotgun (WGS) entry which is preliminary data.</text>
</comment>
<proteinExistence type="inferred from homology"/>
<name>A0A6M0CKM3_9FLAO</name>
<protein>
    <submittedName>
        <fullName evidence="4">Hsp20 family protein</fullName>
    </submittedName>
</protein>
<keyword evidence="5" id="KW-1185">Reference proteome</keyword>
<dbReference type="CDD" id="cd06464">
    <property type="entry name" value="ACD_sHsps-like"/>
    <property type="match status" value="1"/>
</dbReference>
<dbReference type="Proteomes" id="UP000474296">
    <property type="component" value="Unassembled WGS sequence"/>
</dbReference>
<dbReference type="RefSeq" id="WP_164029238.1">
    <property type="nucleotide sequence ID" value="NZ_JAABOQ010000001.1"/>
</dbReference>
<dbReference type="AlphaFoldDB" id="A0A6M0CKM3"/>
<organism evidence="4 5">
    <name type="scientific">Spongiivirga citrea</name>
    <dbReference type="NCBI Taxonomy" id="1481457"/>
    <lineage>
        <taxon>Bacteria</taxon>
        <taxon>Pseudomonadati</taxon>
        <taxon>Bacteroidota</taxon>
        <taxon>Flavobacteriia</taxon>
        <taxon>Flavobacteriales</taxon>
        <taxon>Flavobacteriaceae</taxon>
        <taxon>Spongiivirga</taxon>
    </lineage>
</organism>
<dbReference type="PROSITE" id="PS01031">
    <property type="entry name" value="SHSP"/>
    <property type="match status" value="1"/>
</dbReference>
<sequence>MGLVKRKNDIWFPSLLEDVLGNDFLGNTALKSFKNSTPSVNIIESDANFTLEVAAPGLKKEDFNIALDNDVLSIASNRKDETTEKEGNYTRREFNYVEFKRSFTIPETVNSEDINAVYENGILVITLPKKEEAKVPAKREISIA</sequence>
<evidence type="ECO:0000256" key="2">
    <source>
        <dbReference type="RuleBase" id="RU003616"/>
    </source>
</evidence>
<dbReference type="InterPro" id="IPR002068">
    <property type="entry name" value="A-crystallin/Hsp20_dom"/>
</dbReference>
<dbReference type="Pfam" id="PF00011">
    <property type="entry name" value="HSP20"/>
    <property type="match status" value="1"/>
</dbReference>
<dbReference type="InterPro" id="IPR031107">
    <property type="entry name" value="Small_HSP"/>
</dbReference>
<evidence type="ECO:0000313" key="5">
    <source>
        <dbReference type="Proteomes" id="UP000474296"/>
    </source>
</evidence>
<dbReference type="SUPFAM" id="SSF49764">
    <property type="entry name" value="HSP20-like chaperones"/>
    <property type="match status" value="1"/>
</dbReference>
<dbReference type="EMBL" id="JAABOQ010000001">
    <property type="protein sequence ID" value="NER15977.1"/>
    <property type="molecule type" value="Genomic_DNA"/>
</dbReference>
<evidence type="ECO:0000313" key="4">
    <source>
        <dbReference type="EMBL" id="NER15977.1"/>
    </source>
</evidence>
<feature type="domain" description="SHSP" evidence="3">
    <location>
        <begin position="31"/>
        <end position="144"/>
    </location>
</feature>
<dbReference type="InterPro" id="IPR008978">
    <property type="entry name" value="HSP20-like_chaperone"/>
</dbReference>
<gene>
    <name evidence="4" type="ORF">GWK10_02085</name>
</gene>
<comment type="similarity">
    <text evidence="1 2">Belongs to the small heat shock protein (HSP20) family.</text>
</comment>
<evidence type="ECO:0000259" key="3">
    <source>
        <dbReference type="PROSITE" id="PS01031"/>
    </source>
</evidence>